<dbReference type="InterPro" id="IPR000845">
    <property type="entry name" value="Nucleoside_phosphorylase_d"/>
</dbReference>
<protein>
    <recommendedName>
        <fullName evidence="3">Uridine phosphorylase</fullName>
        <ecNumber evidence="2">2.4.2.3</ecNumber>
    </recommendedName>
</protein>
<dbReference type="GO" id="GO:0009164">
    <property type="term" value="P:nucleoside catabolic process"/>
    <property type="evidence" value="ECO:0007669"/>
    <property type="project" value="UniProtKB-ARBA"/>
</dbReference>
<evidence type="ECO:0000256" key="1">
    <source>
        <dbReference type="ARBA" id="ARBA00010456"/>
    </source>
</evidence>
<dbReference type="Proteomes" id="UP000501747">
    <property type="component" value="Chromosome"/>
</dbReference>
<dbReference type="Gene3D" id="3.40.50.1580">
    <property type="entry name" value="Nucleoside phosphorylase domain"/>
    <property type="match status" value="1"/>
</dbReference>
<proteinExistence type="inferred from homology"/>
<gene>
    <name evidence="8" type="ORF">G7082_09555</name>
</gene>
<keyword evidence="9" id="KW-1185">Reference proteome</keyword>
<dbReference type="Pfam" id="PF01048">
    <property type="entry name" value="PNP_UDP_1"/>
    <property type="match status" value="1"/>
</dbReference>
<feature type="domain" description="Nucleoside phosphorylase" evidence="7">
    <location>
        <begin position="18"/>
        <end position="196"/>
    </location>
</feature>
<evidence type="ECO:0000256" key="5">
    <source>
        <dbReference type="ARBA" id="ARBA00022679"/>
    </source>
</evidence>
<keyword evidence="5" id="KW-0808">Transferase</keyword>
<evidence type="ECO:0000259" key="7">
    <source>
        <dbReference type="Pfam" id="PF01048"/>
    </source>
</evidence>
<dbReference type="GO" id="GO:0004850">
    <property type="term" value="F:uridine phosphorylase activity"/>
    <property type="evidence" value="ECO:0007669"/>
    <property type="project" value="UniProtKB-EC"/>
</dbReference>
<dbReference type="EC" id="2.4.2.3" evidence="2"/>
<dbReference type="PANTHER" id="PTHR43691">
    <property type="entry name" value="URIDINE PHOSPHORYLASE"/>
    <property type="match status" value="1"/>
</dbReference>
<dbReference type="KEGG" id="vhy:G7082_09555"/>
<dbReference type="SUPFAM" id="SSF53167">
    <property type="entry name" value="Purine and uridine phosphorylases"/>
    <property type="match status" value="1"/>
</dbReference>
<dbReference type="RefSeq" id="WP_166034865.1">
    <property type="nucleotide sequence ID" value="NZ_CP049887.1"/>
</dbReference>
<dbReference type="PANTHER" id="PTHR43691:SF11">
    <property type="entry name" value="FI09636P-RELATED"/>
    <property type="match status" value="1"/>
</dbReference>
<reference evidence="8 9" key="1">
    <citation type="submission" date="2020-03" db="EMBL/GenBank/DDBJ databases">
        <title>Vagococcus sp. nov., isolated from beetles.</title>
        <authorList>
            <person name="Hyun D.-W."/>
            <person name="Bae J.-W."/>
        </authorList>
    </citation>
    <scope>NUCLEOTIDE SEQUENCE [LARGE SCALE GENOMIC DNA]</scope>
    <source>
        <strain evidence="8 9">HDW17B</strain>
    </source>
</reference>
<evidence type="ECO:0000256" key="3">
    <source>
        <dbReference type="ARBA" id="ARBA00021980"/>
    </source>
</evidence>
<sequence>MEKQAHIQLTKMEHVTKAIIVGDPKRVDTVKKYLNSPIDLTFNREFKSVVGIYEGENILVISTGIGAPSTAIAIEELSDIGIETIIRVGSCGAMQKDIPLGELVISTGVVRDEGLTKKYVPADFPGVPTLSLLAHAKELSPHSHFGITRSHDGFYMADNAETERFWSDFGILGGDMETSTLYVLGALKGMRTLAILNNVVLFEADLNEGVNNLVNEAEVVAQGEKESIELALKLLRGDTHNGSTK</sequence>
<comment type="catalytic activity">
    <reaction evidence="6">
        <text>uridine + phosphate = alpha-D-ribose 1-phosphate + uracil</text>
        <dbReference type="Rhea" id="RHEA:24388"/>
        <dbReference type="ChEBI" id="CHEBI:16704"/>
        <dbReference type="ChEBI" id="CHEBI:17568"/>
        <dbReference type="ChEBI" id="CHEBI:43474"/>
        <dbReference type="ChEBI" id="CHEBI:57720"/>
        <dbReference type="EC" id="2.4.2.3"/>
    </reaction>
</comment>
<dbReference type="EMBL" id="CP049887">
    <property type="protein sequence ID" value="QIL48732.1"/>
    <property type="molecule type" value="Genomic_DNA"/>
</dbReference>
<evidence type="ECO:0000256" key="6">
    <source>
        <dbReference type="ARBA" id="ARBA00048447"/>
    </source>
</evidence>
<evidence type="ECO:0000256" key="4">
    <source>
        <dbReference type="ARBA" id="ARBA00022676"/>
    </source>
</evidence>
<name>A0A6G8AUV3_9ENTE</name>
<dbReference type="CDD" id="cd17767">
    <property type="entry name" value="UP_EcUdp-like"/>
    <property type="match status" value="1"/>
</dbReference>
<keyword evidence="4" id="KW-0328">Glycosyltransferase</keyword>
<dbReference type="InterPro" id="IPR018016">
    <property type="entry name" value="Nucleoside_phosphorylase_CS"/>
</dbReference>
<evidence type="ECO:0000313" key="8">
    <source>
        <dbReference type="EMBL" id="QIL48732.1"/>
    </source>
</evidence>
<accession>A0A6G8AUV3</accession>
<organism evidence="8 9">
    <name type="scientific">Vagococcus hydrophili</name>
    <dbReference type="NCBI Taxonomy" id="2714947"/>
    <lineage>
        <taxon>Bacteria</taxon>
        <taxon>Bacillati</taxon>
        <taxon>Bacillota</taxon>
        <taxon>Bacilli</taxon>
        <taxon>Lactobacillales</taxon>
        <taxon>Enterococcaceae</taxon>
        <taxon>Vagococcus</taxon>
    </lineage>
</organism>
<dbReference type="AlphaFoldDB" id="A0A6G8AUV3"/>
<dbReference type="GO" id="GO:0005829">
    <property type="term" value="C:cytosol"/>
    <property type="evidence" value="ECO:0007669"/>
    <property type="project" value="TreeGrafter"/>
</dbReference>
<comment type="similarity">
    <text evidence="1">Belongs to the PNP/UDP phosphorylase family.</text>
</comment>
<dbReference type="PROSITE" id="PS01232">
    <property type="entry name" value="PNP_UDP_1"/>
    <property type="match status" value="1"/>
</dbReference>
<evidence type="ECO:0000256" key="2">
    <source>
        <dbReference type="ARBA" id="ARBA00011888"/>
    </source>
</evidence>
<dbReference type="InterPro" id="IPR035994">
    <property type="entry name" value="Nucleoside_phosphorylase_sf"/>
</dbReference>
<evidence type="ECO:0000313" key="9">
    <source>
        <dbReference type="Proteomes" id="UP000501747"/>
    </source>
</evidence>